<feature type="region of interest" description="Disordered" evidence="1">
    <location>
        <begin position="207"/>
        <end position="231"/>
    </location>
</feature>
<dbReference type="InterPro" id="IPR000462">
    <property type="entry name" value="CDP-OH_P_trans"/>
</dbReference>
<dbReference type="Proteomes" id="UP000216339">
    <property type="component" value="Unassembled WGS sequence"/>
</dbReference>
<dbReference type="EMBL" id="MQWD01000001">
    <property type="protein sequence ID" value="PAP78735.1"/>
    <property type="molecule type" value="Genomic_DNA"/>
</dbReference>
<feature type="transmembrane region" description="Helical" evidence="2">
    <location>
        <begin position="176"/>
        <end position="197"/>
    </location>
</feature>
<dbReference type="Gene3D" id="1.20.120.1760">
    <property type="match status" value="1"/>
</dbReference>
<comment type="caution">
    <text evidence="3">The sequence shown here is derived from an EMBL/GenBank/DDBJ whole genome shotgun (WGS) entry which is preliminary data.</text>
</comment>
<reference evidence="3 4" key="1">
    <citation type="submission" date="2016-11" db="EMBL/GenBank/DDBJ databases">
        <title>Study of marine rhodopsin-containing bacteria.</title>
        <authorList>
            <person name="Yoshizawa S."/>
            <person name="Kumagai Y."/>
            <person name="Kogure K."/>
        </authorList>
    </citation>
    <scope>NUCLEOTIDE SEQUENCE [LARGE SCALE GENOMIC DNA]</scope>
    <source>
        <strain evidence="3 4">SAORIC-28</strain>
    </source>
</reference>
<evidence type="ECO:0000256" key="1">
    <source>
        <dbReference type="SAM" id="MobiDB-lite"/>
    </source>
</evidence>
<feature type="transmembrane region" description="Helical" evidence="2">
    <location>
        <begin position="86"/>
        <end position="107"/>
    </location>
</feature>
<dbReference type="Pfam" id="PF01066">
    <property type="entry name" value="CDP-OH_P_transf"/>
    <property type="match status" value="1"/>
</dbReference>
<proteinExistence type="predicted"/>
<sequence>MVLGRFERWALPKMAARMPRWVTPDGLTGIALAGALLSAVAYALAGENLLWLHVASLGLVVHWWGDSLDGTLARVRQIRREKYGFFVDHQADAISVVLLTVGVGAGSLMRMEIALAICVGVLLLMLLVNMVTIARNVFKISFGGVGPTELRLGGVLLNTVAWAVGPREFVVLGHPWTLFDLLGLGLTGLLVVFYVVSATRETRLIGRLDPTPEAGEDGLPPDPTGQARGGS</sequence>
<gene>
    <name evidence="3" type="ORF">BSZ37_09940</name>
</gene>
<feature type="transmembrane region" description="Helical" evidence="2">
    <location>
        <begin position="21"/>
        <end position="43"/>
    </location>
</feature>
<feature type="transmembrane region" description="Helical" evidence="2">
    <location>
        <begin position="113"/>
        <end position="138"/>
    </location>
</feature>
<evidence type="ECO:0000313" key="3">
    <source>
        <dbReference type="EMBL" id="PAP78735.1"/>
    </source>
</evidence>
<dbReference type="GO" id="GO:0016020">
    <property type="term" value="C:membrane"/>
    <property type="evidence" value="ECO:0007669"/>
    <property type="project" value="InterPro"/>
</dbReference>
<dbReference type="GO" id="GO:0016780">
    <property type="term" value="F:phosphotransferase activity, for other substituted phosphate groups"/>
    <property type="evidence" value="ECO:0007669"/>
    <property type="project" value="InterPro"/>
</dbReference>
<keyword evidence="2" id="KW-0812">Transmembrane</keyword>
<protein>
    <recommendedName>
        <fullName evidence="5">CDP-alcohol phosphatidyltransferase</fullName>
    </recommendedName>
</protein>
<dbReference type="InterPro" id="IPR043130">
    <property type="entry name" value="CDP-OH_PTrfase_TM_dom"/>
</dbReference>
<dbReference type="GO" id="GO:0008654">
    <property type="term" value="P:phospholipid biosynthetic process"/>
    <property type="evidence" value="ECO:0007669"/>
    <property type="project" value="InterPro"/>
</dbReference>
<keyword evidence="2" id="KW-0472">Membrane</keyword>
<keyword evidence="2" id="KW-1133">Transmembrane helix</keyword>
<keyword evidence="4" id="KW-1185">Reference proteome</keyword>
<accession>A0A271J713</accession>
<dbReference type="AlphaFoldDB" id="A0A271J713"/>
<organism evidence="3 4">
    <name type="scientific">Rubrivirga marina</name>
    <dbReference type="NCBI Taxonomy" id="1196024"/>
    <lineage>
        <taxon>Bacteria</taxon>
        <taxon>Pseudomonadati</taxon>
        <taxon>Rhodothermota</taxon>
        <taxon>Rhodothermia</taxon>
        <taxon>Rhodothermales</taxon>
        <taxon>Rubricoccaceae</taxon>
        <taxon>Rubrivirga</taxon>
    </lineage>
</organism>
<evidence type="ECO:0000256" key="2">
    <source>
        <dbReference type="SAM" id="Phobius"/>
    </source>
</evidence>
<evidence type="ECO:0000313" key="4">
    <source>
        <dbReference type="Proteomes" id="UP000216339"/>
    </source>
</evidence>
<name>A0A271J713_9BACT</name>
<evidence type="ECO:0008006" key="5">
    <source>
        <dbReference type="Google" id="ProtNLM"/>
    </source>
</evidence>